<comment type="catalytic activity">
    <reaction evidence="9">
        <text>5,6-dihydrouridine(20) in tRNA + NADP(+) = uridine(20) in tRNA + NADPH + H(+)</text>
        <dbReference type="Rhea" id="RHEA:53336"/>
        <dbReference type="Rhea" id="RHEA-COMP:13533"/>
        <dbReference type="Rhea" id="RHEA-COMP:13534"/>
        <dbReference type="ChEBI" id="CHEBI:15378"/>
        <dbReference type="ChEBI" id="CHEBI:57783"/>
        <dbReference type="ChEBI" id="CHEBI:58349"/>
        <dbReference type="ChEBI" id="CHEBI:65315"/>
        <dbReference type="ChEBI" id="CHEBI:74443"/>
        <dbReference type="EC" id="1.3.1.91"/>
    </reaction>
</comment>
<dbReference type="SUPFAM" id="SSF51395">
    <property type="entry name" value="FMN-linked oxidoreductases"/>
    <property type="match status" value="1"/>
</dbReference>
<dbReference type="PANTHER" id="PTHR42907">
    <property type="entry name" value="FMN-LINKED OXIDOREDUCTASES SUPERFAMILY PROTEIN"/>
    <property type="match status" value="1"/>
</dbReference>
<keyword evidence="4 9" id="KW-0288">FMN</keyword>
<keyword evidence="8 9" id="KW-0560">Oxidoreductase</keyword>
<dbReference type="OrthoDB" id="9783413at2"/>
<dbReference type="Proteomes" id="UP000295536">
    <property type="component" value="Unassembled WGS sequence"/>
</dbReference>
<protein>
    <recommendedName>
        <fullName evidence="9">tRNA-dihydrouridine(20/20a) synthase</fullName>
        <ecNumber evidence="9">1.3.1.91</ecNumber>
    </recommendedName>
    <alternativeName>
        <fullName evidence="9">U20-specific dihydrouridine synthase</fullName>
        <shortName evidence="9">U20-specific Dus</shortName>
    </alternativeName>
    <alternativeName>
        <fullName evidence="9">tRNA-dihydrouridine synthase A</fullName>
    </alternativeName>
</protein>
<comment type="caution">
    <text evidence="11">The sequence shown here is derived from an EMBL/GenBank/DDBJ whole genome shotgun (WGS) entry which is preliminary data.</text>
</comment>
<dbReference type="AlphaFoldDB" id="A0A4R3LGQ2"/>
<feature type="binding site" evidence="9">
    <location>
        <position position="151"/>
    </location>
    <ligand>
        <name>FMN</name>
        <dbReference type="ChEBI" id="CHEBI:58210"/>
    </ligand>
</feature>
<dbReference type="NCBIfam" id="TIGR00742">
    <property type="entry name" value="yjbN"/>
    <property type="match status" value="1"/>
</dbReference>
<dbReference type="GO" id="GO:0000049">
    <property type="term" value="F:tRNA binding"/>
    <property type="evidence" value="ECO:0007669"/>
    <property type="project" value="UniProtKB-UniRule"/>
</dbReference>
<comment type="cofactor">
    <cofactor evidence="1 9">
        <name>FMN</name>
        <dbReference type="ChEBI" id="CHEBI:58210"/>
    </cofactor>
</comment>
<dbReference type="InterPro" id="IPR004653">
    <property type="entry name" value="DusA"/>
</dbReference>
<feature type="binding site" evidence="9">
    <location>
        <position position="82"/>
    </location>
    <ligand>
        <name>FMN</name>
        <dbReference type="ChEBI" id="CHEBI:58210"/>
    </ligand>
</feature>
<keyword evidence="2 9" id="KW-0820">tRNA-binding</keyword>
<evidence type="ECO:0000256" key="8">
    <source>
        <dbReference type="ARBA" id="ARBA00023002"/>
    </source>
</evidence>
<evidence type="ECO:0000313" key="11">
    <source>
        <dbReference type="EMBL" id="TCS99361.1"/>
    </source>
</evidence>
<evidence type="ECO:0000259" key="10">
    <source>
        <dbReference type="Pfam" id="PF01207"/>
    </source>
</evidence>
<dbReference type="NCBIfam" id="NF008774">
    <property type="entry name" value="PRK11815.1"/>
    <property type="match status" value="1"/>
</dbReference>
<dbReference type="PANTHER" id="PTHR42907:SF1">
    <property type="entry name" value="FMN-LINKED OXIDOREDUCTASES SUPERFAMILY PROTEIN"/>
    <property type="match status" value="1"/>
</dbReference>
<comment type="catalytic activity">
    <reaction evidence="9">
        <text>5,6-dihydrouridine(20a) in tRNA + NADP(+) = uridine(20a) in tRNA + NADPH + H(+)</text>
        <dbReference type="Rhea" id="RHEA:53344"/>
        <dbReference type="Rhea" id="RHEA-COMP:13535"/>
        <dbReference type="Rhea" id="RHEA-COMP:13536"/>
        <dbReference type="ChEBI" id="CHEBI:15378"/>
        <dbReference type="ChEBI" id="CHEBI:57783"/>
        <dbReference type="ChEBI" id="CHEBI:58349"/>
        <dbReference type="ChEBI" id="CHEBI:65315"/>
        <dbReference type="ChEBI" id="CHEBI:74443"/>
    </reaction>
</comment>
<comment type="caution">
    <text evidence="9">Lacks conserved residue(s) required for the propagation of feature annotation.</text>
</comment>
<dbReference type="Proteomes" id="UP000315577">
    <property type="component" value="Unassembled WGS sequence"/>
</dbReference>
<sequence length="351" mass="39309">MNDTTPSPEPPLPAGDHARAAAWRLSVAPMMEWTDRHCRWLHRLLTRRARLYTEMVTTGALLHGDIARHLAFDPLEHPVALQLGGNDPRELAVCARMGEAWGYDEINLNCGCPSPRVQRGAFGACLMEHPRLVADSVRAMRDAVRVPVTVKHRIGIDRVEDYGFVRDFVGTVAEAGCDVFIVHARNAWLDGLSPAENRTVPPLRYEVVHRLKRDFPHLVIVVNGGITTDAQVAEQLRHVDGVMIGREAYHNPWWLATWDATYFGDHGPAADRDAVEAAMVDYMAQVGPTLPGGWYAIARHMLGLRHGQPGARRWRQVWSDHRLKRRPVHEVAALAREALQAAARTPERPLV</sequence>
<evidence type="ECO:0000256" key="2">
    <source>
        <dbReference type="ARBA" id="ARBA00022555"/>
    </source>
</evidence>
<feature type="domain" description="DUS-like FMN-binding" evidence="10">
    <location>
        <begin position="27"/>
        <end position="334"/>
    </location>
</feature>
<dbReference type="InterPro" id="IPR018517">
    <property type="entry name" value="tRNA_hU_synthase_CS"/>
</dbReference>
<feature type="binding site" evidence="9">
    <location>
        <begin position="245"/>
        <end position="246"/>
    </location>
    <ligand>
        <name>FMN</name>
        <dbReference type="ChEBI" id="CHEBI:58210"/>
    </ligand>
</feature>
<dbReference type="GO" id="GO:0010181">
    <property type="term" value="F:FMN binding"/>
    <property type="evidence" value="ECO:0007669"/>
    <property type="project" value="UniProtKB-UniRule"/>
</dbReference>
<reference evidence="12 14" key="2">
    <citation type="submission" date="2019-07" db="EMBL/GenBank/DDBJ databases">
        <title>Tepidimonas ignava SPS-1037 draft genome.</title>
        <authorList>
            <person name="Da Costa M.S."/>
            <person name="Froufe H.J.C."/>
            <person name="Egas C."/>
            <person name="Albuquerque L."/>
        </authorList>
    </citation>
    <scope>NUCLEOTIDE SEQUENCE [LARGE SCALE GENOMIC DNA]</scope>
    <source>
        <strain evidence="12 14">SPS-1037</strain>
    </source>
</reference>
<gene>
    <name evidence="9 12" type="primary">dusA</name>
    <name evidence="11" type="ORF">EDC36_10238</name>
    <name evidence="12" type="ORF">Tigna_00191</name>
</gene>
<feature type="binding site" evidence="9">
    <location>
        <position position="183"/>
    </location>
    <ligand>
        <name>FMN</name>
        <dbReference type="ChEBI" id="CHEBI:58210"/>
    </ligand>
</feature>
<reference evidence="11 13" key="1">
    <citation type="submission" date="2019-03" db="EMBL/GenBank/DDBJ databases">
        <title>Genomic Encyclopedia of Type Strains, Phase IV (KMG-IV): sequencing the most valuable type-strain genomes for metagenomic binning, comparative biology and taxonomic classification.</title>
        <authorList>
            <person name="Goeker M."/>
        </authorList>
    </citation>
    <scope>NUCLEOTIDE SEQUENCE [LARGE SCALE GENOMIC DNA]</scope>
    <source>
        <strain evidence="11 13">DSM 12034</strain>
    </source>
</reference>
<feature type="site" description="Interacts with tRNA" evidence="9">
    <location>
        <position position="198"/>
    </location>
</feature>
<accession>A0A4R3LGQ2</accession>
<organism evidence="11 13">
    <name type="scientific">Tepidimonas ignava</name>
    <dbReference type="NCBI Taxonomy" id="114249"/>
    <lineage>
        <taxon>Bacteria</taxon>
        <taxon>Pseudomonadati</taxon>
        <taxon>Pseudomonadota</taxon>
        <taxon>Betaproteobacteria</taxon>
        <taxon>Burkholderiales</taxon>
        <taxon>Tepidimonas</taxon>
    </lineage>
</organism>
<feature type="binding site" evidence="9">
    <location>
        <begin position="29"/>
        <end position="31"/>
    </location>
    <ligand>
        <name>FMN</name>
        <dbReference type="ChEBI" id="CHEBI:58210"/>
    </ligand>
</feature>
<evidence type="ECO:0000256" key="5">
    <source>
        <dbReference type="ARBA" id="ARBA00022694"/>
    </source>
</evidence>
<dbReference type="EMBL" id="SMAH01000002">
    <property type="protein sequence ID" value="TCS99361.1"/>
    <property type="molecule type" value="Genomic_DNA"/>
</dbReference>
<dbReference type="InterPro" id="IPR013785">
    <property type="entry name" value="Aldolase_TIM"/>
</dbReference>
<evidence type="ECO:0000256" key="7">
    <source>
        <dbReference type="ARBA" id="ARBA00022884"/>
    </source>
</evidence>
<dbReference type="HAMAP" id="MF_02041">
    <property type="entry name" value="DusA_subfam"/>
    <property type="match status" value="1"/>
</dbReference>
<keyword evidence="14" id="KW-1185">Reference proteome</keyword>
<evidence type="ECO:0000256" key="9">
    <source>
        <dbReference type="HAMAP-Rule" id="MF_02041"/>
    </source>
</evidence>
<feature type="site" description="Interacts with tRNA; defines subfamily-specific binding signature" evidence="9">
    <location>
        <position position="312"/>
    </location>
</feature>
<keyword evidence="6 9" id="KW-0521">NADP</keyword>
<dbReference type="InterPro" id="IPR035587">
    <property type="entry name" value="DUS-like_FMN-bd"/>
</dbReference>
<dbReference type="EC" id="1.3.1.91" evidence="9"/>
<dbReference type="CDD" id="cd02801">
    <property type="entry name" value="DUS_like_FMN"/>
    <property type="match status" value="1"/>
</dbReference>
<keyword evidence="7 9" id="KW-0694">RNA-binding</keyword>
<dbReference type="GO" id="GO:0102264">
    <property type="term" value="F:tRNA-dihydrouridine20 synthase activity"/>
    <property type="evidence" value="ECO:0007669"/>
    <property type="project" value="UniProtKB-EC"/>
</dbReference>
<feature type="site" description="Interacts with tRNA; defines subfamily-specific binding signature" evidence="9">
    <location>
        <position position="315"/>
    </location>
</feature>
<dbReference type="PROSITE" id="PS01136">
    <property type="entry name" value="UPF0034"/>
    <property type="match status" value="1"/>
</dbReference>
<feature type="binding site" evidence="9">
    <location>
        <begin position="223"/>
        <end position="225"/>
    </location>
    <ligand>
        <name>FMN</name>
        <dbReference type="ChEBI" id="CHEBI:58210"/>
    </ligand>
</feature>
<evidence type="ECO:0000313" key="14">
    <source>
        <dbReference type="Proteomes" id="UP000315577"/>
    </source>
</evidence>
<evidence type="ECO:0000256" key="3">
    <source>
        <dbReference type="ARBA" id="ARBA00022630"/>
    </source>
</evidence>
<dbReference type="Gene3D" id="1.20.120.1460">
    <property type="match status" value="1"/>
</dbReference>
<feature type="active site" description="Proton donor" evidence="9">
    <location>
        <position position="112"/>
    </location>
</feature>
<comment type="function">
    <text evidence="9">Catalyzes the synthesis of 5,6-dihydrouridine (D), a modified base found in the D-loop of most tRNAs, via the reduction of the C5-C6 double bond in target uridines. Specifically modifies U20 and U20a in tRNAs.</text>
</comment>
<dbReference type="GO" id="GO:0050660">
    <property type="term" value="F:flavin adenine dinucleotide binding"/>
    <property type="evidence" value="ECO:0007669"/>
    <property type="project" value="InterPro"/>
</dbReference>
<keyword evidence="3 9" id="KW-0285">Flavoprotein</keyword>
<dbReference type="Pfam" id="PF01207">
    <property type="entry name" value="Dus"/>
    <property type="match status" value="1"/>
</dbReference>
<proteinExistence type="inferred from homology"/>
<comment type="catalytic activity">
    <reaction evidence="9">
        <text>5,6-dihydrouridine(20) in tRNA + NAD(+) = uridine(20) in tRNA + NADH + H(+)</text>
        <dbReference type="Rhea" id="RHEA:53340"/>
        <dbReference type="Rhea" id="RHEA-COMP:13533"/>
        <dbReference type="Rhea" id="RHEA-COMP:13534"/>
        <dbReference type="ChEBI" id="CHEBI:15378"/>
        <dbReference type="ChEBI" id="CHEBI:57540"/>
        <dbReference type="ChEBI" id="CHEBI:57945"/>
        <dbReference type="ChEBI" id="CHEBI:65315"/>
        <dbReference type="ChEBI" id="CHEBI:74443"/>
        <dbReference type="EC" id="1.3.1.91"/>
    </reaction>
</comment>
<keyword evidence="5 9" id="KW-0819">tRNA processing</keyword>
<evidence type="ECO:0000313" key="13">
    <source>
        <dbReference type="Proteomes" id="UP000295536"/>
    </source>
</evidence>
<evidence type="ECO:0000256" key="6">
    <source>
        <dbReference type="ARBA" id="ARBA00022857"/>
    </source>
</evidence>
<feature type="site" description="Interacts with tRNA" evidence="9">
    <location>
        <position position="109"/>
    </location>
</feature>
<comment type="catalytic activity">
    <reaction evidence="9">
        <text>5,6-dihydrouridine(20a) in tRNA + NAD(+) = uridine(20a) in tRNA + NADH + H(+)</text>
        <dbReference type="Rhea" id="RHEA:53348"/>
        <dbReference type="Rhea" id="RHEA-COMP:13535"/>
        <dbReference type="Rhea" id="RHEA-COMP:13536"/>
        <dbReference type="ChEBI" id="CHEBI:15378"/>
        <dbReference type="ChEBI" id="CHEBI:57540"/>
        <dbReference type="ChEBI" id="CHEBI:57945"/>
        <dbReference type="ChEBI" id="CHEBI:65315"/>
        <dbReference type="ChEBI" id="CHEBI:74443"/>
    </reaction>
</comment>
<evidence type="ECO:0000313" key="12">
    <source>
        <dbReference type="EMBL" id="TSE24188.1"/>
    </source>
</evidence>
<comment type="similarity">
    <text evidence="9">Belongs to the Dus family. DusA subfamily.</text>
</comment>
<dbReference type="EMBL" id="VJNC01000001">
    <property type="protein sequence ID" value="TSE24188.1"/>
    <property type="molecule type" value="Genomic_DNA"/>
</dbReference>
<dbReference type="Gene3D" id="3.20.20.70">
    <property type="entry name" value="Aldolase class I"/>
    <property type="match status" value="1"/>
</dbReference>
<name>A0A4R3LGQ2_9BURK</name>
<evidence type="ECO:0000256" key="1">
    <source>
        <dbReference type="ARBA" id="ARBA00001917"/>
    </source>
</evidence>
<evidence type="ECO:0000256" key="4">
    <source>
        <dbReference type="ARBA" id="ARBA00022643"/>
    </source>
</evidence>
<dbReference type="RefSeq" id="WP_132961513.1">
    <property type="nucleotide sequence ID" value="NZ_SMAH01000002.1"/>
</dbReference>